<reference evidence="1 2" key="1">
    <citation type="submission" date="2017-11" db="EMBL/GenBank/DDBJ databases">
        <title>Isolation and Characterization of Family Methanocellaceae Species from Potential Methane Hydrate Area Offshore Southwestern Taiwan.</title>
        <authorList>
            <person name="Zhang W.-L."/>
            <person name="Chen W.-C."/>
            <person name="Lai M.-C."/>
            <person name="Chen S.-C."/>
        </authorList>
    </citation>
    <scope>NUCLEOTIDE SEQUENCE [LARGE SCALE GENOMIC DNA]</scope>
    <source>
        <strain evidence="1 2">CWC-04</strain>
    </source>
</reference>
<evidence type="ECO:0000313" key="1">
    <source>
        <dbReference type="EMBL" id="MCD1293900.1"/>
    </source>
</evidence>
<dbReference type="EMBL" id="PGCK01000002">
    <property type="protein sequence ID" value="MCD1293900.1"/>
    <property type="molecule type" value="Genomic_DNA"/>
</dbReference>
<organism evidence="1 2">
    <name type="scientific">Methanooceanicella nereidis</name>
    <dbReference type="NCBI Taxonomy" id="2052831"/>
    <lineage>
        <taxon>Archaea</taxon>
        <taxon>Methanobacteriati</taxon>
        <taxon>Methanobacteriota</taxon>
        <taxon>Stenosarchaea group</taxon>
        <taxon>Methanomicrobia</taxon>
        <taxon>Methanocellales</taxon>
        <taxon>Methanocellaceae</taxon>
        <taxon>Methanooceanicella</taxon>
    </lineage>
</organism>
<evidence type="ECO:0000313" key="2">
    <source>
        <dbReference type="Proteomes" id="UP001320159"/>
    </source>
</evidence>
<keyword evidence="2" id="KW-1185">Reference proteome</keyword>
<comment type="caution">
    <text evidence="1">The sequence shown here is derived from an EMBL/GenBank/DDBJ whole genome shotgun (WGS) entry which is preliminary data.</text>
</comment>
<sequence>MDKARVLIVLATLFLGLSLAMPAGAFVGAGVSVNKHLGDTLNFNFGNNINALNTGYSLTGLNIGVDWGVDVDVGSMAGYPYGYGGLGSVTVGDLGYNLGVTVDQAVGTGFDGSAFGLPIAQGDLQTTHLGQFVQNNRHIEQTQVMLPFAFPVLA</sequence>
<protein>
    <submittedName>
        <fullName evidence="1">Uncharacterized protein</fullName>
    </submittedName>
</protein>
<name>A0AAP2RC78_9EURY</name>
<proteinExistence type="predicted"/>
<dbReference type="Proteomes" id="UP001320159">
    <property type="component" value="Unassembled WGS sequence"/>
</dbReference>
<dbReference type="AlphaFoldDB" id="A0AAP2RC78"/>
<gene>
    <name evidence="1" type="ORF">CUJ83_02670</name>
</gene>
<dbReference type="RefSeq" id="WP_230740349.1">
    <property type="nucleotide sequence ID" value="NZ_PGCK01000002.1"/>
</dbReference>
<accession>A0AAP2RC78</accession>